<dbReference type="RefSeq" id="WP_188594197.1">
    <property type="nucleotide sequence ID" value="NZ_BMFU01000010.1"/>
</dbReference>
<accession>A0ABQ1ZJK6</accession>
<comment type="caution">
    <text evidence="1">The sequence shown here is derived from an EMBL/GenBank/DDBJ whole genome shotgun (WGS) entry which is preliminary data.</text>
</comment>
<dbReference type="EMBL" id="BMFU01000010">
    <property type="protein sequence ID" value="GGH67116.1"/>
    <property type="molecule type" value="Genomic_DNA"/>
</dbReference>
<dbReference type="Proteomes" id="UP000652153">
    <property type="component" value="Unassembled WGS sequence"/>
</dbReference>
<proteinExistence type="predicted"/>
<name>A0ABQ1ZJK6_9BACL</name>
<gene>
    <name evidence="1" type="ORF">GCM10008014_48220</name>
</gene>
<organism evidence="1 2">
    <name type="scientific">Paenibacillus silvae</name>
    <dbReference type="NCBI Taxonomy" id="1325358"/>
    <lineage>
        <taxon>Bacteria</taxon>
        <taxon>Bacillati</taxon>
        <taxon>Bacillota</taxon>
        <taxon>Bacilli</taxon>
        <taxon>Bacillales</taxon>
        <taxon>Paenibacillaceae</taxon>
        <taxon>Paenibacillus</taxon>
    </lineage>
</organism>
<reference evidence="2" key="1">
    <citation type="journal article" date="2019" name="Int. J. Syst. Evol. Microbiol.">
        <title>The Global Catalogue of Microorganisms (GCM) 10K type strain sequencing project: providing services to taxonomists for standard genome sequencing and annotation.</title>
        <authorList>
            <consortium name="The Broad Institute Genomics Platform"/>
            <consortium name="The Broad Institute Genome Sequencing Center for Infectious Disease"/>
            <person name="Wu L."/>
            <person name="Ma J."/>
        </authorList>
    </citation>
    <scope>NUCLEOTIDE SEQUENCE [LARGE SCALE GENOMIC DNA]</scope>
    <source>
        <strain evidence="2">CGMCC 1.12770</strain>
    </source>
</reference>
<evidence type="ECO:0000313" key="1">
    <source>
        <dbReference type="EMBL" id="GGH67116.1"/>
    </source>
</evidence>
<protein>
    <submittedName>
        <fullName evidence="1">Uncharacterized protein</fullName>
    </submittedName>
</protein>
<evidence type="ECO:0000313" key="2">
    <source>
        <dbReference type="Proteomes" id="UP000652153"/>
    </source>
</evidence>
<sequence length="46" mass="5679">MSERKQFDKTRQVHVICKVCTSEERDILMQGSPYSMRRYWDKVWIL</sequence>
<keyword evidence="2" id="KW-1185">Reference proteome</keyword>